<dbReference type="AlphaFoldDB" id="A0A2A5B6H5"/>
<dbReference type="Proteomes" id="UP000218327">
    <property type="component" value="Unassembled WGS sequence"/>
</dbReference>
<feature type="chain" id="PRO_5012540099" description="DUF1329 domain-containing protein" evidence="1">
    <location>
        <begin position="28"/>
        <end position="278"/>
    </location>
</feature>
<feature type="signal peptide" evidence="1">
    <location>
        <begin position="1"/>
        <end position="27"/>
    </location>
</feature>
<protein>
    <recommendedName>
        <fullName evidence="4">DUF1329 domain-containing protein</fullName>
    </recommendedName>
</protein>
<organism evidence="2 3">
    <name type="scientific">SAR86 cluster bacterium</name>
    <dbReference type="NCBI Taxonomy" id="2030880"/>
    <lineage>
        <taxon>Bacteria</taxon>
        <taxon>Pseudomonadati</taxon>
        <taxon>Pseudomonadota</taxon>
        <taxon>Gammaproteobacteria</taxon>
        <taxon>SAR86 cluster</taxon>
    </lineage>
</organism>
<evidence type="ECO:0000256" key="1">
    <source>
        <dbReference type="SAM" id="SignalP"/>
    </source>
</evidence>
<reference evidence="3" key="1">
    <citation type="submission" date="2017-08" db="EMBL/GenBank/DDBJ databases">
        <title>A dynamic microbial community with high functional redundancy inhabits the cold, oxic subseafloor aquifer.</title>
        <authorList>
            <person name="Tully B.J."/>
            <person name="Wheat C.G."/>
            <person name="Glazer B.T."/>
            <person name="Huber J.A."/>
        </authorList>
    </citation>
    <scope>NUCLEOTIDE SEQUENCE [LARGE SCALE GENOMIC DNA]</scope>
</reference>
<dbReference type="EMBL" id="NVVJ01000008">
    <property type="protein sequence ID" value="PCJ27075.1"/>
    <property type="molecule type" value="Genomic_DNA"/>
</dbReference>
<proteinExistence type="predicted"/>
<keyword evidence="1" id="KW-0732">Signal</keyword>
<comment type="caution">
    <text evidence="2">The sequence shown here is derived from an EMBL/GenBank/DDBJ whole genome shotgun (WGS) entry which is preliminary data.</text>
</comment>
<evidence type="ECO:0000313" key="2">
    <source>
        <dbReference type="EMBL" id="PCJ27075.1"/>
    </source>
</evidence>
<evidence type="ECO:0000313" key="3">
    <source>
        <dbReference type="Proteomes" id="UP000218327"/>
    </source>
</evidence>
<gene>
    <name evidence="2" type="ORF">COA96_03940</name>
</gene>
<name>A0A2A5B6H5_9GAMM</name>
<sequence>MNKKLKKFLSTVCLTTFVGLFASAQLAAQSGDIVRTPSGKPDLSGIWQAMTNAHYDIEPHAASEGPHPGLFGALSATPGSLGVVEGGRIPYNEQSLRVRDSNAINSIEKDPLAKCYMPGIPRANYLPFPFQIVQSQSVILIAYEFAESNRIMYVDQPELESQVDAWMGHSNAHWEGDTLVVRVTGQMPDSWFDRAGNHHSYEMVVEERWTATGANHINYEATMTDPNTFTESWKVSFPLYRHVDENMQLLEFKCAEFSEEYLYGQYRKPGTPRGIPAQ</sequence>
<evidence type="ECO:0008006" key="4">
    <source>
        <dbReference type="Google" id="ProtNLM"/>
    </source>
</evidence>
<accession>A0A2A5B6H5</accession>